<protein>
    <submittedName>
        <fullName evidence="1">Uncharacterized protein</fullName>
    </submittedName>
</protein>
<proteinExistence type="predicted"/>
<sequence length="582" mass="67850">MFPYTHFYNENAFECSDFSSGSDDMVTCDPDPCLKSNHPAHIEESSRYHFKNQSQYVPVTDSEEYRCCDYKKKQLTKGKFGLAYVIETPKKKITTPTGWQVEFEDTPSRIMQHCDKMERWVNCPPLGDYSSRECPDTCAEYIKGSLKQNKHRYGDDNLLQDYSRNNVSNGDQFCTMCDRCREVNTMYDTPKMAYYKKSNKTANKIRKSNGQIPQSCITCQNLPLDRQHQDRRPNFYDDVDPYHVNDSYRENRYYNEAACSKNYCNHYNRRPPTNKVLKNADVDLNCTDHLRRGDDLDYVPKKDKIKHSVTNNQTQCKRSNEEQQCKNVCQGLCQPPINIITICDKRVDKDKDTEIKTVLHSVETNTFVDLRCHGKETREEVKPLYVDKAAQGMSNSNVLYNKEKVVSPPTKKLSTPENVSTGILPELKKKFKEQNERVEKRKDELKPGDITDIIYEKLEQELDSRNQKENTPIKPDDIANLLYEKLEEELDSKNKKEIRQTEIEPPNKDKTDEFKTLNYKKLTKKEIFTDDLTPLQKIKLALKIQKREILESKLAQNMPRAPENAAILAQEEVIKIVEPLNQ</sequence>
<dbReference type="Proteomes" id="UP001652700">
    <property type="component" value="Unplaced"/>
</dbReference>
<keyword evidence="2" id="KW-1185">Reference proteome</keyword>
<dbReference type="EnsemblMetazoa" id="XM_050657441.1">
    <property type="protein sequence ID" value="XP_050513398.1"/>
    <property type="gene ID" value="LOC114342003"/>
</dbReference>
<evidence type="ECO:0000313" key="2">
    <source>
        <dbReference type="Proteomes" id="UP001652700"/>
    </source>
</evidence>
<dbReference type="GeneID" id="114342003"/>
<name>A0ABM5KT77_DIAVI</name>
<reference evidence="1" key="1">
    <citation type="submission" date="2025-05" db="UniProtKB">
        <authorList>
            <consortium name="EnsemblMetazoa"/>
        </authorList>
    </citation>
    <scope>IDENTIFICATION</scope>
</reference>
<evidence type="ECO:0000313" key="1">
    <source>
        <dbReference type="EnsemblMetazoa" id="XP_050513398.1"/>
    </source>
</evidence>
<accession>A0ABM5KT77</accession>
<dbReference type="RefSeq" id="XP_050513398.1">
    <property type="nucleotide sequence ID" value="XM_050657441.1"/>
</dbReference>
<organism evidence="1 2">
    <name type="scientific">Diabrotica virgifera virgifera</name>
    <name type="common">western corn rootworm</name>
    <dbReference type="NCBI Taxonomy" id="50390"/>
    <lineage>
        <taxon>Eukaryota</taxon>
        <taxon>Metazoa</taxon>
        <taxon>Ecdysozoa</taxon>
        <taxon>Arthropoda</taxon>
        <taxon>Hexapoda</taxon>
        <taxon>Insecta</taxon>
        <taxon>Pterygota</taxon>
        <taxon>Neoptera</taxon>
        <taxon>Endopterygota</taxon>
        <taxon>Coleoptera</taxon>
        <taxon>Polyphaga</taxon>
        <taxon>Cucujiformia</taxon>
        <taxon>Chrysomeloidea</taxon>
        <taxon>Chrysomelidae</taxon>
        <taxon>Galerucinae</taxon>
        <taxon>Diabroticina</taxon>
        <taxon>Diabroticites</taxon>
        <taxon>Diabrotica</taxon>
    </lineage>
</organism>